<evidence type="ECO:0000313" key="3">
    <source>
        <dbReference type="Proteomes" id="UP001205603"/>
    </source>
</evidence>
<name>A0ABT1MJQ7_9BACT</name>
<dbReference type="EMBL" id="JANDHW010000006">
    <property type="protein sequence ID" value="MCP9611933.1"/>
    <property type="molecule type" value="Genomic_DNA"/>
</dbReference>
<keyword evidence="1" id="KW-0812">Transmembrane</keyword>
<gene>
    <name evidence="2" type="ORF">NMU02_07505</name>
</gene>
<proteinExistence type="predicted"/>
<comment type="caution">
    <text evidence="2">The sequence shown here is derived from an EMBL/GenBank/DDBJ whole genome shotgun (WGS) entry which is preliminary data.</text>
</comment>
<feature type="transmembrane region" description="Helical" evidence="1">
    <location>
        <begin position="35"/>
        <end position="53"/>
    </location>
</feature>
<keyword evidence="1" id="KW-1133">Transmembrane helix</keyword>
<dbReference type="Proteomes" id="UP001205603">
    <property type="component" value="Unassembled WGS sequence"/>
</dbReference>
<evidence type="ECO:0000256" key="1">
    <source>
        <dbReference type="SAM" id="Phobius"/>
    </source>
</evidence>
<organism evidence="2 3">
    <name type="scientific">Coprobacter tertius</name>
    <dbReference type="NCBI Taxonomy" id="2944915"/>
    <lineage>
        <taxon>Bacteria</taxon>
        <taxon>Pseudomonadati</taxon>
        <taxon>Bacteroidota</taxon>
        <taxon>Bacteroidia</taxon>
        <taxon>Bacteroidales</taxon>
        <taxon>Barnesiellaceae</taxon>
        <taxon>Coprobacter</taxon>
    </lineage>
</organism>
<keyword evidence="1" id="KW-0472">Membrane</keyword>
<evidence type="ECO:0000313" key="2">
    <source>
        <dbReference type="EMBL" id="MCP9611933.1"/>
    </source>
</evidence>
<keyword evidence="3" id="KW-1185">Reference proteome</keyword>
<dbReference type="RefSeq" id="WP_255027072.1">
    <property type="nucleotide sequence ID" value="NZ_JANDHW010000006.1"/>
</dbReference>
<reference evidence="2 3" key="1">
    <citation type="submission" date="2022-07" db="EMBL/GenBank/DDBJ databases">
        <title>Fecal culturing of patients with breast cancer.</title>
        <authorList>
            <person name="Teng N.M.Y."/>
            <person name="Kiu R."/>
            <person name="Evans R."/>
            <person name="Baker D.J."/>
            <person name="Zenner C."/>
            <person name="Robinson S.D."/>
            <person name="Hall L.J."/>
        </authorList>
    </citation>
    <scope>NUCLEOTIDE SEQUENCE [LARGE SCALE GENOMIC DNA]</scope>
    <source>
        <strain evidence="2 3">LH1063</strain>
    </source>
</reference>
<sequence>MKKANIITGCLLVYLAVMAYIGWPNFIGQGRYLEYAGILFGTLVIIFILRYVLIKKSKLRKKHQEEIKNYAHYSDNEKDKDK</sequence>
<protein>
    <submittedName>
        <fullName evidence="2">Uncharacterized protein</fullName>
    </submittedName>
</protein>
<feature type="transmembrane region" description="Helical" evidence="1">
    <location>
        <begin position="5"/>
        <end position="23"/>
    </location>
</feature>
<accession>A0ABT1MJQ7</accession>